<reference evidence="5" key="1">
    <citation type="journal article" date="2015" name="Proc. Natl. Acad. Sci. U.S.A.">
        <title>Genome sequencing of adzuki bean (Vigna angularis) provides insight into high starch and low fat accumulation and domestication.</title>
        <authorList>
            <person name="Yang K."/>
            <person name="Tian Z."/>
            <person name="Chen C."/>
            <person name="Luo L."/>
            <person name="Zhao B."/>
            <person name="Wang Z."/>
            <person name="Yu L."/>
            <person name="Li Y."/>
            <person name="Sun Y."/>
            <person name="Li W."/>
            <person name="Chen Y."/>
            <person name="Li Y."/>
            <person name="Zhang Y."/>
            <person name="Ai D."/>
            <person name="Zhao J."/>
            <person name="Shang C."/>
            <person name="Ma Y."/>
            <person name="Wu B."/>
            <person name="Wang M."/>
            <person name="Gao L."/>
            <person name="Sun D."/>
            <person name="Zhang P."/>
            <person name="Guo F."/>
            <person name="Wang W."/>
            <person name="Li Y."/>
            <person name="Wang J."/>
            <person name="Varshney R.K."/>
            <person name="Wang J."/>
            <person name="Ling H.Q."/>
            <person name="Wan P."/>
        </authorList>
    </citation>
    <scope>NUCLEOTIDE SEQUENCE</scope>
    <source>
        <strain evidence="5">cv. Jingnong 6</strain>
    </source>
</reference>
<dbReference type="PANTHER" id="PTHR46023:SF6">
    <property type="entry name" value="LIPASE CLASS 3 FAMILY PROTEIN"/>
    <property type="match status" value="1"/>
</dbReference>
<gene>
    <name evidence="4" type="ORF">LR48_Vigan06g079200</name>
</gene>
<feature type="domain" description="Fungal lipase-type" evidence="3">
    <location>
        <begin position="149"/>
        <end position="297"/>
    </location>
</feature>
<dbReference type="OMA" id="CYEGTEE"/>
<dbReference type="Pfam" id="PF01764">
    <property type="entry name" value="Lipase_3"/>
    <property type="match status" value="1"/>
</dbReference>
<dbReference type="SUPFAM" id="SSF53474">
    <property type="entry name" value="alpha/beta-Hydrolases"/>
    <property type="match status" value="1"/>
</dbReference>
<name>A0A0L9US09_PHAAN</name>
<dbReference type="CDD" id="cd00519">
    <property type="entry name" value="Lipase_3"/>
    <property type="match status" value="1"/>
</dbReference>
<sequence>MVLSRAVKKAVGKLEKRPAEAPKTSMDMVLTLAEAIRFGYAETLGKWSFLDLPRAILYTIMEKGKKTVAIECKERDDCVELKDPEILKELYEIKKCLTRTMLFSKKRFRSFLFAAGFVKGDVLLRKRRARILKPAFTVIRDKESKCLFLFIRGTRSVKDTLTDAIGAPVSFNHFIYSDGELKRNNVISGHGHRGMVAAARWIKKHCTPKLLDELRQFPDFQIKIVGHSLGGGTAALLTYMLREIKQFSSCTCVTFGPGMCLYDFFFSACMSMEMAEFGKPFITSIINGYDMVPTLSAVSVYDFIEEGLNKRKRFIKSACSAIGSRIPFASNAKAIADRAVSRGTEAVMKSKQRTRSLISWSKRENAAALKSSKSENLSEAAQSSNTCYEGTEELIISEFTSDEDDGSISSSEGSDNDDMDEEEEEIIAATHNIANDELNEYYKELQLDTQEDNPEINGGKGKEEAIEKGIIEGELKNDKVVHSEETADSAVATSEKPVRHHLYPPGRILHIVPVLSSENSKPIHYDDADAKRVVLYETGRELYGKLRLSRGMLFDHMTGKYLKVFQQLINQFEKEI</sequence>
<accession>A0A0L9US09</accession>
<dbReference type="Gramene" id="KOM45486">
    <property type="protein sequence ID" value="KOM45486"/>
    <property type="gene ID" value="LR48_Vigan06g079200"/>
</dbReference>
<evidence type="ECO:0000313" key="4">
    <source>
        <dbReference type="EMBL" id="KOM45486.1"/>
    </source>
</evidence>
<dbReference type="EMBL" id="CM003376">
    <property type="protein sequence ID" value="KOM45486.1"/>
    <property type="molecule type" value="Genomic_DNA"/>
</dbReference>
<keyword evidence="1" id="KW-0378">Hydrolase</keyword>
<evidence type="ECO:0000313" key="5">
    <source>
        <dbReference type="Proteomes" id="UP000053144"/>
    </source>
</evidence>
<dbReference type="Gene3D" id="3.40.50.1820">
    <property type="entry name" value="alpha/beta hydrolase"/>
    <property type="match status" value="1"/>
</dbReference>
<dbReference type="GO" id="GO:0006629">
    <property type="term" value="P:lipid metabolic process"/>
    <property type="evidence" value="ECO:0007669"/>
    <property type="project" value="InterPro"/>
</dbReference>
<dbReference type="InterPro" id="IPR002921">
    <property type="entry name" value="Fungal_lipase-type"/>
</dbReference>
<proteinExistence type="predicted"/>
<protein>
    <recommendedName>
        <fullName evidence="3">Fungal lipase-type domain-containing protein</fullName>
    </recommendedName>
</protein>
<feature type="region of interest" description="Disordered" evidence="2">
    <location>
        <begin position="398"/>
        <end position="420"/>
    </location>
</feature>
<evidence type="ECO:0000256" key="1">
    <source>
        <dbReference type="ARBA" id="ARBA00022801"/>
    </source>
</evidence>
<evidence type="ECO:0000259" key="3">
    <source>
        <dbReference type="Pfam" id="PF01764"/>
    </source>
</evidence>
<dbReference type="PANTHER" id="PTHR46023">
    <property type="entry name" value="LIPASE CLASS 3 PROTEIN-LIKE"/>
    <property type="match status" value="1"/>
</dbReference>
<dbReference type="InterPro" id="IPR029058">
    <property type="entry name" value="AB_hydrolase_fold"/>
</dbReference>
<evidence type="ECO:0000256" key="2">
    <source>
        <dbReference type="SAM" id="MobiDB-lite"/>
    </source>
</evidence>
<dbReference type="GO" id="GO:0016787">
    <property type="term" value="F:hydrolase activity"/>
    <property type="evidence" value="ECO:0007669"/>
    <property type="project" value="UniProtKB-KW"/>
</dbReference>
<dbReference type="Proteomes" id="UP000053144">
    <property type="component" value="Chromosome 6"/>
</dbReference>
<dbReference type="AlphaFoldDB" id="A0A0L9US09"/>
<organism evidence="4 5">
    <name type="scientific">Phaseolus angularis</name>
    <name type="common">Azuki bean</name>
    <name type="synonym">Vigna angularis</name>
    <dbReference type="NCBI Taxonomy" id="3914"/>
    <lineage>
        <taxon>Eukaryota</taxon>
        <taxon>Viridiplantae</taxon>
        <taxon>Streptophyta</taxon>
        <taxon>Embryophyta</taxon>
        <taxon>Tracheophyta</taxon>
        <taxon>Spermatophyta</taxon>
        <taxon>Magnoliopsida</taxon>
        <taxon>eudicotyledons</taxon>
        <taxon>Gunneridae</taxon>
        <taxon>Pentapetalae</taxon>
        <taxon>rosids</taxon>
        <taxon>fabids</taxon>
        <taxon>Fabales</taxon>
        <taxon>Fabaceae</taxon>
        <taxon>Papilionoideae</taxon>
        <taxon>50 kb inversion clade</taxon>
        <taxon>NPAAA clade</taxon>
        <taxon>indigoferoid/millettioid clade</taxon>
        <taxon>Phaseoleae</taxon>
        <taxon>Vigna</taxon>
    </lineage>
</organism>